<reference evidence="1 2" key="1">
    <citation type="submission" date="2019-09" db="EMBL/GenBank/DDBJ databases">
        <title>A chromosome-level genome assembly of the Chinese tupelo Nyssa sinensis.</title>
        <authorList>
            <person name="Yang X."/>
            <person name="Kang M."/>
            <person name="Yang Y."/>
            <person name="Xiong H."/>
            <person name="Wang M."/>
            <person name="Zhang Z."/>
            <person name="Wang Z."/>
            <person name="Wu H."/>
            <person name="Ma T."/>
            <person name="Liu J."/>
            <person name="Xi Z."/>
        </authorList>
    </citation>
    <scope>NUCLEOTIDE SEQUENCE [LARGE SCALE GENOMIC DNA]</scope>
    <source>
        <strain evidence="1">J267</strain>
        <tissue evidence="1">Leaf</tissue>
    </source>
</reference>
<name>A0A5J5BQK7_9ASTE</name>
<dbReference type="OrthoDB" id="1937454at2759"/>
<accession>A0A5J5BQK7</accession>
<proteinExistence type="predicted"/>
<dbReference type="Proteomes" id="UP000325577">
    <property type="component" value="Linkage Group LG10"/>
</dbReference>
<keyword evidence="2" id="KW-1185">Reference proteome</keyword>
<evidence type="ECO:0000313" key="2">
    <source>
        <dbReference type="Proteomes" id="UP000325577"/>
    </source>
</evidence>
<dbReference type="AlphaFoldDB" id="A0A5J5BQK7"/>
<protein>
    <submittedName>
        <fullName evidence="1">Uncharacterized protein</fullName>
    </submittedName>
</protein>
<gene>
    <name evidence="1" type="ORF">F0562_019942</name>
</gene>
<sequence length="70" mass="7928">MCLRVDKDVDGQITKEVKEIITISASGNKLSKIQEHAKEYAALIMEEIDLDNLRYIKRCCSSKALTNQLT</sequence>
<dbReference type="EMBL" id="CM018033">
    <property type="protein sequence ID" value="KAA8545169.1"/>
    <property type="molecule type" value="Genomic_DNA"/>
</dbReference>
<evidence type="ECO:0000313" key="1">
    <source>
        <dbReference type="EMBL" id="KAA8545169.1"/>
    </source>
</evidence>
<organism evidence="1 2">
    <name type="scientific">Nyssa sinensis</name>
    <dbReference type="NCBI Taxonomy" id="561372"/>
    <lineage>
        <taxon>Eukaryota</taxon>
        <taxon>Viridiplantae</taxon>
        <taxon>Streptophyta</taxon>
        <taxon>Embryophyta</taxon>
        <taxon>Tracheophyta</taxon>
        <taxon>Spermatophyta</taxon>
        <taxon>Magnoliopsida</taxon>
        <taxon>eudicotyledons</taxon>
        <taxon>Gunneridae</taxon>
        <taxon>Pentapetalae</taxon>
        <taxon>asterids</taxon>
        <taxon>Cornales</taxon>
        <taxon>Nyssaceae</taxon>
        <taxon>Nyssa</taxon>
    </lineage>
</organism>